<keyword evidence="2" id="KW-0489">Methyltransferase</keyword>
<dbReference type="SUPFAM" id="SSF53335">
    <property type="entry name" value="S-adenosyl-L-methionine-dependent methyltransferases"/>
    <property type="match status" value="1"/>
</dbReference>
<dbReference type="OMA" id="LITGDCF"/>
<organism evidence="10 11">
    <name type="scientific">Chondrus crispus</name>
    <name type="common">Carrageen Irish moss</name>
    <name type="synonym">Polymorpha crispa</name>
    <dbReference type="NCBI Taxonomy" id="2769"/>
    <lineage>
        <taxon>Eukaryota</taxon>
        <taxon>Rhodophyta</taxon>
        <taxon>Florideophyceae</taxon>
        <taxon>Rhodymeniophycidae</taxon>
        <taxon>Gigartinales</taxon>
        <taxon>Gigartinaceae</taxon>
        <taxon>Chondrus</taxon>
    </lineage>
</organism>
<dbReference type="Pfam" id="PF03291">
    <property type="entry name" value="mRNA_G-N7_MeTrfase"/>
    <property type="match status" value="1"/>
</dbReference>
<accession>R7Q9L9</accession>
<dbReference type="CDD" id="cd02440">
    <property type="entry name" value="AdoMet_MTases"/>
    <property type="match status" value="1"/>
</dbReference>
<dbReference type="PANTHER" id="PTHR12189">
    <property type="entry name" value="MRNA GUANINE-7- METHYLTRANSFERASE"/>
    <property type="match status" value="1"/>
</dbReference>
<dbReference type="InterPro" id="IPR029063">
    <property type="entry name" value="SAM-dependent_MTases_sf"/>
</dbReference>
<dbReference type="KEGG" id="ccp:CHC_T00002741001"/>
<evidence type="ECO:0000256" key="3">
    <source>
        <dbReference type="ARBA" id="ARBA00022679"/>
    </source>
</evidence>
<sequence>MMNFGYSKPANSFVASLSPYQGQASLAASPHSSPSTRYTWQDSTALCPHHLVNKRFPLDATRSAGGQFPATSHSLFHPVAALKIHTPTGVTRNPPSPSPPFVQGSHHLSLIPPPQLLNRTDLSPVSSPTHRANLRAARQPLPPPPPAMDNTAVAEHYNKRKGDGRQGRKRSRIYRMRQFNNWLKSVLIALHTRPGYSVLDLCCGKGGDLNKWVEAGITSYVACDVAELSVKEAANRYNRLSQAPFRPVLLVGDCFGVSLADFVPSQSRFDVVSCQFAVHYAFESEDRARMLLKNVTDRLNPGGFFIGTTVDANVLVRKVRAVDGDEISSSVYKVKLDERFATKRFARGNAYGIRYFFTLDQNVEDCPEFLVHFPTFKQLALEYDLEILMQCNFHDFYKEFTADNYDDYRNLFRTMNVVDETGTMSPDEWDAIYLYTAFAFRKKGKPSAGAPSSQVDAKARPPVSDEEIIFMQQP</sequence>
<evidence type="ECO:0000256" key="4">
    <source>
        <dbReference type="ARBA" id="ARBA00022691"/>
    </source>
</evidence>
<keyword evidence="6" id="KW-0507">mRNA processing</keyword>
<evidence type="ECO:0000256" key="7">
    <source>
        <dbReference type="ARBA" id="ARBA00044712"/>
    </source>
</evidence>
<dbReference type="RefSeq" id="XP_005713890.1">
    <property type="nucleotide sequence ID" value="XM_005713833.1"/>
</dbReference>
<evidence type="ECO:0000313" key="11">
    <source>
        <dbReference type="Proteomes" id="UP000012073"/>
    </source>
</evidence>
<reference evidence="11" key="1">
    <citation type="journal article" date="2013" name="Proc. Natl. Acad. Sci. U.S.A.">
        <title>Genome structure and metabolic features in the red seaweed Chondrus crispus shed light on evolution of the Archaeplastida.</title>
        <authorList>
            <person name="Collen J."/>
            <person name="Porcel B."/>
            <person name="Carre W."/>
            <person name="Ball S.G."/>
            <person name="Chaparro C."/>
            <person name="Tonon T."/>
            <person name="Barbeyron T."/>
            <person name="Michel G."/>
            <person name="Noel B."/>
            <person name="Valentin K."/>
            <person name="Elias M."/>
            <person name="Artiguenave F."/>
            <person name="Arun A."/>
            <person name="Aury J.M."/>
            <person name="Barbosa-Neto J.F."/>
            <person name="Bothwell J.H."/>
            <person name="Bouget F.Y."/>
            <person name="Brillet L."/>
            <person name="Cabello-Hurtado F."/>
            <person name="Capella-Gutierrez S."/>
            <person name="Charrier B."/>
            <person name="Cladiere L."/>
            <person name="Cock J.M."/>
            <person name="Coelho S.M."/>
            <person name="Colleoni C."/>
            <person name="Czjzek M."/>
            <person name="Da Silva C."/>
            <person name="Delage L."/>
            <person name="Denoeud F."/>
            <person name="Deschamps P."/>
            <person name="Dittami S.M."/>
            <person name="Gabaldon T."/>
            <person name="Gachon C.M."/>
            <person name="Groisillier A."/>
            <person name="Herve C."/>
            <person name="Jabbari K."/>
            <person name="Katinka M."/>
            <person name="Kloareg B."/>
            <person name="Kowalczyk N."/>
            <person name="Labadie K."/>
            <person name="Leblanc C."/>
            <person name="Lopez P.J."/>
            <person name="McLachlan D.H."/>
            <person name="Meslet-Cladiere L."/>
            <person name="Moustafa A."/>
            <person name="Nehr Z."/>
            <person name="Nyvall Collen P."/>
            <person name="Panaud O."/>
            <person name="Partensky F."/>
            <person name="Poulain J."/>
            <person name="Rensing S.A."/>
            <person name="Rousvoal S."/>
            <person name="Samson G."/>
            <person name="Symeonidi A."/>
            <person name="Weissenbach J."/>
            <person name="Zambounis A."/>
            <person name="Wincker P."/>
            <person name="Boyen C."/>
        </authorList>
    </citation>
    <scope>NUCLEOTIDE SEQUENCE [LARGE SCALE GENOMIC DNA]</scope>
    <source>
        <strain evidence="11">cv. Stackhouse</strain>
    </source>
</reference>
<dbReference type="InterPro" id="IPR039753">
    <property type="entry name" value="RG7MT1"/>
</dbReference>
<keyword evidence="6" id="KW-0506">mRNA capping</keyword>
<feature type="region of interest" description="Disordered" evidence="8">
    <location>
        <begin position="136"/>
        <end position="171"/>
    </location>
</feature>
<dbReference type="EMBL" id="HG001671">
    <property type="protein sequence ID" value="CDF34071.1"/>
    <property type="molecule type" value="Genomic_DNA"/>
</dbReference>
<dbReference type="PhylomeDB" id="R7Q9L9"/>
<feature type="domain" description="MRNA cap 0 methyltransferase" evidence="9">
    <location>
        <begin position="171"/>
        <end position="443"/>
    </location>
</feature>
<feature type="region of interest" description="Disordered" evidence="8">
    <location>
        <begin position="443"/>
        <end position="463"/>
    </location>
</feature>
<dbReference type="STRING" id="2769.R7Q9L9"/>
<feature type="compositionally biased region" description="Basic and acidic residues" evidence="8">
    <location>
        <begin position="156"/>
        <end position="166"/>
    </location>
</feature>
<dbReference type="Gramene" id="CDF34071">
    <property type="protein sequence ID" value="CDF34071"/>
    <property type="gene ID" value="CHC_T00002741001"/>
</dbReference>
<protein>
    <recommendedName>
        <fullName evidence="1">mRNA (guanine-N(7))-methyltransferase</fullName>
        <ecNumber evidence="1">2.1.1.56</ecNumber>
    </recommendedName>
</protein>
<proteinExistence type="predicted"/>
<name>R7Q9L9_CHOCR</name>
<dbReference type="GO" id="GO:0004482">
    <property type="term" value="F:mRNA 5'-cap (guanine-N7-)-methyltransferase activity"/>
    <property type="evidence" value="ECO:0007669"/>
    <property type="project" value="UniProtKB-EC"/>
</dbReference>
<dbReference type="OrthoDB" id="10248867at2759"/>
<keyword evidence="5" id="KW-0694">RNA-binding</keyword>
<dbReference type="InterPro" id="IPR004971">
    <property type="entry name" value="mRNA_G-N7_MeTrfase_dom"/>
</dbReference>
<comment type="catalytic activity">
    <reaction evidence="7">
        <text>a 5'-end (5'-triphosphoguanosine)-ribonucleoside in mRNA + S-adenosyl-L-methionine = a 5'-end (N(7)-methyl 5'-triphosphoguanosine)-ribonucleoside in mRNA + S-adenosyl-L-homocysteine</text>
        <dbReference type="Rhea" id="RHEA:67008"/>
        <dbReference type="Rhea" id="RHEA-COMP:17166"/>
        <dbReference type="Rhea" id="RHEA-COMP:17167"/>
        <dbReference type="ChEBI" id="CHEBI:57856"/>
        <dbReference type="ChEBI" id="CHEBI:59789"/>
        <dbReference type="ChEBI" id="CHEBI:156461"/>
        <dbReference type="ChEBI" id="CHEBI:167617"/>
        <dbReference type="EC" id="2.1.1.56"/>
    </reaction>
</comment>
<dbReference type="PROSITE" id="PS51562">
    <property type="entry name" value="RNA_CAP0_MT"/>
    <property type="match status" value="1"/>
</dbReference>
<dbReference type="EC" id="2.1.1.56" evidence="1"/>
<dbReference type="GO" id="GO:0003723">
    <property type="term" value="F:RNA binding"/>
    <property type="evidence" value="ECO:0007669"/>
    <property type="project" value="UniProtKB-KW"/>
</dbReference>
<dbReference type="Proteomes" id="UP000012073">
    <property type="component" value="Unassembled WGS sequence"/>
</dbReference>
<dbReference type="PANTHER" id="PTHR12189:SF2">
    <property type="entry name" value="MRNA CAP GUANINE-N7 METHYLTRANSFERASE"/>
    <property type="match status" value="1"/>
</dbReference>
<gene>
    <name evidence="10" type="ORF">CHC_T00002741001</name>
</gene>
<evidence type="ECO:0000256" key="1">
    <source>
        <dbReference type="ARBA" id="ARBA00011926"/>
    </source>
</evidence>
<evidence type="ECO:0000256" key="6">
    <source>
        <dbReference type="ARBA" id="ARBA00023042"/>
    </source>
</evidence>
<dbReference type="GeneID" id="17321604"/>
<evidence type="ECO:0000256" key="8">
    <source>
        <dbReference type="SAM" id="MobiDB-lite"/>
    </source>
</evidence>
<keyword evidence="11" id="KW-1185">Reference proteome</keyword>
<evidence type="ECO:0000313" key="10">
    <source>
        <dbReference type="EMBL" id="CDF34071.1"/>
    </source>
</evidence>
<evidence type="ECO:0000256" key="2">
    <source>
        <dbReference type="ARBA" id="ARBA00022603"/>
    </source>
</evidence>
<dbReference type="GO" id="GO:0005634">
    <property type="term" value="C:nucleus"/>
    <property type="evidence" value="ECO:0007669"/>
    <property type="project" value="TreeGrafter"/>
</dbReference>
<keyword evidence="4" id="KW-0949">S-adenosyl-L-methionine</keyword>
<evidence type="ECO:0000256" key="5">
    <source>
        <dbReference type="ARBA" id="ARBA00022884"/>
    </source>
</evidence>
<keyword evidence="3" id="KW-0808">Transferase</keyword>
<dbReference type="Gene3D" id="3.40.50.150">
    <property type="entry name" value="Vaccinia Virus protein VP39"/>
    <property type="match status" value="1"/>
</dbReference>
<evidence type="ECO:0000259" key="9">
    <source>
        <dbReference type="PROSITE" id="PS51562"/>
    </source>
</evidence>
<dbReference type="AlphaFoldDB" id="R7Q9L9"/>